<comment type="caution">
    <text evidence="3">The sequence shown here is derived from an EMBL/GenBank/DDBJ whole genome shotgun (WGS) entry which is preliminary data.</text>
</comment>
<keyword evidence="4" id="KW-1185">Reference proteome</keyword>
<dbReference type="GO" id="GO:0006352">
    <property type="term" value="P:DNA-templated transcription initiation"/>
    <property type="evidence" value="ECO:0007669"/>
    <property type="project" value="InterPro"/>
</dbReference>
<evidence type="ECO:0000313" key="3">
    <source>
        <dbReference type="EMBL" id="MCY1009355.1"/>
    </source>
</evidence>
<organism evidence="3 4">
    <name type="scientific">Nannocystis pusilla</name>
    <dbReference type="NCBI Taxonomy" id="889268"/>
    <lineage>
        <taxon>Bacteria</taxon>
        <taxon>Pseudomonadati</taxon>
        <taxon>Myxococcota</taxon>
        <taxon>Polyangia</taxon>
        <taxon>Nannocystales</taxon>
        <taxon>Nannocystaceae</taxon>
        <taxon>Nannocystis</taxon>
    </lineage>
</organism>
<dbReference type="Gene3D" id="1.10.1740.10">
    <property type="match status" value="1"/>
</dbReference>
<dbReference type="SUPFAM" id="SSF88946">
    <property type="entry name" value="Sigma2 domain of RNA polymerase sigma factors"/>
    <property type="match status" value="1"/>
</dbReference>
<dbReference type="EMBL" id="JAPNKE010000002">
    <property type="protein sequence ID" value="MCY1009355.1"/>
    <property type="molecule type" value="Genomic_DNA"/>
</dbReference>
<accession>A0A9X3IZS2</accession>
<gene>
    <name evidence="3" type="ORF">OV079_28080</name>
</gene>
<dbReference type="Proteomes" id="UP001150924">
    <property type="component" value="Unassembled WGS sequence"/>
</dbReference>
<dbReference type="InterPro" id="IPR013325">
    <property type="entry name" value="RNA_pol_sigma_r2"/>
</dbReference>
<dbReference type="RefSeq" id="WP_267772019.1">
    <property type="nucleotide sequence ID" value="NZ_JAPNKE010000002.1"/>
</dbReference>
<feature type="compositionally biased region" description="Basic and acidic residues" evidence="1">
    <location>
        <begin position="74"/>
        <end position="85"/>
    </location>
</feature>
<dbReference type="GO" id="GO:0003700">
    <property type="term" value="F:DNA-binding transcription factor activity"/>
    <property type="evidence" value="ECO:0007669"/>
    <property type="project" value="InterPro"/>
</dbReference>
<feature type="region of interest" description="Disordered" evidence="1">
    <location>
        <begin position="74"/>
        <end position="100"/>
    </location>
</feature>
<reference evidence="3" key="1">
    <citation type="submission" date="2022-11" db="EMBL/GenBank/DDBJ databases">
        <title>Minimal conservation of predation-associated metabolite biosynthetic gene clusters underscores biosynthetic potential of Myxococcota including descriptions for ten novel species: Archangium lansinium sp. nov., Myxococcus landrumus sp. nov., Nannocystis bai.</title>
        <authorList>
            <person name="Ahearne A."/>
            <person name="Stevens C."/>
            <person name="Phillips K."/>
        </authorList>
    </citation>
    <scope>NUCLEOTIDE SEQUENCE</scope>
    <source>
        <strain evidence="3">Na p29</strain>
    </source>
</reference>
<proteinExistence type="predicted"/>
<evidence type="ECO:0000313" key="4">
    <source>
        <dbReference type="Proteomes" id="UP001150924"/>
    </source>
</evidence>
<sequence length="100" mass="11615">MAHSETTASLLADLRWLRQFAQVLARDGDEADDLVQEALVAAWRRGPDSEESLRPWLATVVRNLFRMRLRADARRERREQTVEGRRPRRIPTASSSAWRC</sequence>
<evidence type="ECO:0000256" key="1">
    <source>
        <dbReference type="SAM" id="MobiDB-lite"/>
    </source>
</evidence>
<dbReference type="AlphaFoldDB" id="A0A9X3IZS2"/>
<name>A0A9X3IZS2_9BACT</name>
<protein>
    <recommendedName>
        <fullName evidence="2">RNA polymerase sigma-70 region 2 domain-containing protein</fullName>
    </recommendedName>
</protein>
<feature type="domain" description="RNA polymerase sigma-70 region 2" evidence="2">
    <location>
        <begin position="14"/>
        <end position="74"/>
    </location>
</feature>
<dbReference type="Pfam" id="PF04542">
    <property type="entry name" value="Sigma70_r2"/>
    <property type="match status" value="1"/>
</dbReference>
<dbReference type="InterPro" id="IPR007627">
    <property type="entry name" value="RNA_pol_sigma70_r2"/>
</dbReference>
<evidence type="ECO:0000259" key="2">
    <source>
        <dbReference type="Pfam" id="PF04542"/>
    </source>
</evidence>